<dbReference type="PANTHER" id="PTHR33755">
    <property type="entry name" value="TOXIN PARE1-RELATED"/>
    <property type="match status" value="1"/>
</dbReference>
<evidence type="ECO:0000256" key="1">
    <source>
        <dbReference type="ARBA" id="ARBA00006226"/>
    </source>
</evidence>
<evidence type="ECO:0000256" key="2">
    <source>
        <dbReference type="ARBA" id="ARBA00022649"/>
    </source>
</evidence>
<dbReference type="RefSeq" id="WP_350015432.1">
    <property type="nucleotide sequence ID" value="NZ_CP157948.1"/>
</dbReference>
<accession>A0AAU7QGA1</accession>
<comment type="similarity">
    <text evidence="1">Belongs to the RelE toxin family.</text>
</comment>
<gene>
    <name evidence="3" type="ORF">ABNK63_09015</name>
</gene>
<keyword evidence="2" id="KW-1277">Toxin-antitoxin system</keyword>
<protein>
    <submittedName>
        <fullName evidence="3">Type II toxin-antitoxin system RelE/ParE family toxin</fullName>
    </submittedName>
</protein>
<dbReference type="EMBL" id="CP157948">
    <property type="protein sequence ID" value="XBS88562.1"/>
    <property type="molecule type" value="Genomic_DNA"/>
</dbReference>
<dbReference type="InterPro" id="IPR035093">
    <property type="entry name" value="RelE/ParE_toxin_dom_sf"/>
</dbReference>
<reference evidence="3" key="1">
    <citation type="submission" date="2024-06" db="EMBL/GenBank/DDBJ databases">
        <authorList>
            <person name="Sun Y."/>
        </authorList>
    </citation>
    <scope>NUCLEOTIDE SEQUENCE</scope>
    <source>
        <strain evidence="3">IGA1.0</strain>
    </source>
</reference>
<dbReference type="Pfam" id="PF05016">
    <property type="entry name" value="ParE_toxin"/>
    <property type="match status" value="1"/>
</dbReference>
<dbReference type="AlphaFoldDB" id="A0AAU7QGA1"/>
<dbReference type="PANTHER" id="PTHR33755:SF7">
    <property type="entry name" value="TOXIN MODULE OF TOXIN-ANTITOXIN SYSTEM RELE_STBE FAMILY"/>
    <property type="match status" value="1"/>
</dbReference>
<sequence>MRLLYSTAAVADLTRLRAFIAEHDPAAAGRIASELVSRIDGLCAFPAMGHGVPEAPEGEVVRDFAFGRYVVRYSVHDEALVVLRIWHHREERAPQD</sequence>
<proteinExistence type="inferred from homology"/>
<organism evidence="3">
    <name type="scientific">Rhodanobacter sp. IGA1.0</name>
    <dbReference type="NCBI Taxonomy" id="3158582"/>
    <lineage>
        <taxon>Bacteria</taxon>
        <taxon>Pseudomonadati</taxon>
        <taxon>Pseudomonadota</taxon>
        <taxon>Gammaproteobacteria</taxon>
        <taxon>Lysobacterales</taxon>
        <taxon>Rhodanobacteraceae</taxon>
        <taxon>Rhodanobacter</taxon>
    </lineage>
</organism>
<name>A0AAU7QGA1_9GAMM</name>
<dbReference type="Gene3D" id="3.30.2310.20">
    <property type="entry name" value="RelE-like"/>
    <property type="match status" value="1"/>
</dbReference>
<dbReference type="InterPro" id="IPR051803">
    <property type="entry name" value="TA_system_RelE-like_toxin"/>
</dbReference>
<dbReference type="InterPro" id="IPR007712">
    <property type="entry name" value="RelE/ParE_toxin"/>
</dbReference>
<evidence type="ECO:0000313" key="3">
    <source>
        <dbReference type="EMBL" id="XBS88562.1"/>
    </source>
</evidence>